<proteinExistence type="predicted"/>
<gene>
    <name evidence="3" type="ORF">QJ522_11570</name>
</gene>
<protein>
    <submittedName>
        <fullName evidence="3">Glycosyltransferase family 4 protein</fullName>
        <ecNumber evidence="3">2.4.-.-</ecNumber>
    </submittedName>
</protein>
<feature type="domain" description="Glycosyl transferase family 1" evidence="2">
    <location>
        <begin position="171"/>
        <end position="335"/>
    </location>
</feature>
<evidence type="ECO:0000256" key="1">
    <source>
        <dbReference type="ARBA" id="ARBA00022679"/>
    </source>
</evidence>
<dbReference type="PANTHER" id="PTHR46401:SF2">
    <property type="entry name" value="GLYCOSYLTRANSFERASE WBBK-RELATED"/>
    <property type="match status" value="1"/>
</dbReference>
<keyword evidence="3" id="KW-0328">Glycosyltransferase</keyword>
<evidence type="ECO:0000313" key="3">
    <source>
        <dbReference type="EMBL" id="MDI6449685.1"/>
    </source>
</evidence>
<keyword evidence="4" id="KW-1185">Reference proteome</keyword>
<accession>A0AAW6TVS3</accession>
<keyword evidence="1 3" id="KW-0808">Transferase</keyword>
<dbReference type="InterPro" id="IPR001296">
    <property type="entry name" value="Glyco_trans_1"/>
</dbReference>
<dbReference type="SUPFAM" id="SSF53756">
    <property type="entry name" value="UDP-Glycosyltransferase/glycogen phosphorylase"/>
    <property type="match status" value="1"/>
</dbReference>
<evidence type="ECO:0000313" key="4">
    <source>
        <dbReference type="Proteomes" id="UP001431776"/>
    </source>
</evidence>
<organism evidence="3 4">
    <name type="scientific">Anaerobaca lacustris</name>
    <dbReference type="NCBI Taxonomy" id="3044600"/>
    <lineage>
        <taxon>Bacteria</taxon>
        <taxon>Pseudomonadati</taxon>
        <taxon>Planctomycetota</taxon>
        <taxon>Phycisphaerae</taxon>
        <taxon>Sedimentisphaerales</taxon>
        <taxon>Anaerobacaceae</taxon>
        <taxon>Anaerobaca</taxon>
    </lineage>
</organism>
<dbReference type="Gene3D" id="3.40.50.2000">
    <property type="entry name" value="Glycogen Phosphorylase B"/>
    <property type="match status" value="2"/>
</dbReference>
<dbReference type="Pfam" id="PF00534">
    <property type="entry name" value="Glycos_transf_1"/>
    <property type="match status" value="1"/>
</dbReference>
<reference evidence="3" key="1">
    <citation type="submission" date="2023-05" db="EMBL/GenBank/DDBJ databases">
        <title>Anaerotaeda fermentans gen. nov., sp. nov., a novel anaerobic planctomycete of the new family within the order Sedimentisphaerales isolated from Taman Peninsula, Russia.</title>
        <authorList>
            <person name="Khomyakova M.A."/>
            <person name="Merkel A.Y."/>
            <person name="Slobodkin A.I."/>
        </authorList>
    </citation>
    <scope>NUCLEOTIDE SEQUENCE</scope>
    <source>
        <strain evidence="3">M17dextr</strain>
    </source>
</reference>
<evidence type="ECO:0000259" key="2">
    <source>
        <dbReference type="Pfam" id="PF00534"/>
    </source>
</evidence>
<sequence length="369" mass="41030">MCAEGRRTLSVAFVPYWGAGNPYQDALARHLSVCGVDLDTAHSLKGLFRRGVCLSGTLDLVHLHWLPVFGWRQWRFLRCLAFAVRLVLLRIHGVPLVWTIHNLLPHESSHPRLDWLLRRTVAGLSSGLIVHGRSAQQQAIETWGLRDESRFAVIPHGNYMGDYPNSIGRAAARRRLALEDTDLVFLFLGAVRPYKGVLELIEAFRQLAGEHTVLVVAGKPLDDDFTREIQRACAGVESIRFHPGFVPDEEIQVYMNAADAVVLPYRHLLSSGGALLAMSFGKPCVGPAMGCLADVLDESGAFLYDPESKTGLLEGMQRAIDVRDTLAQMGEYNRQKASQWTWEKAASATRALYDRCLSEAGSARRDTVR</sequence>
<dbReference type="GO" id="GO:0016757">
    <property type="term" value="F:glycosyltransferase activity"/>
    <property type="evidence" value="ECO:0007669"/>
    <property type="project" value="UniProtKB-KW"/>
</dbReference>
<dbReference type="AlphaFoldDB" id="A0AAW6TVS3"/>
<dbReference type="EMBL" id="JASCXX010000012">
    <property type="protein sequence ID" value="MDI6449685.1"/>
    <property type="molecule type" value="Genomic_DNA"/>
</dbReference>
<dbReference type="CDD" id="cd03801">
    <property type="entry name" value="GT4_PimA-like"/>
    <property type="match status" value="1"/>
</dbReference>
<dbReference type="Proteomes" id="UP001431776">
    <property type="component" value="Unassembled WGS sequence"/>
</dbReference>
<dbReference type="EC" id="2.4.-.-" evidence="3"/>
<name>A0AAW6TVS3_9BACT</name>
<comment type="caution">
    <text evidence="3">The sequence shown here is derived from an EMBL/GenBank/DDBJ whole genome shotgun (WGS) entry which is preliminary data.</text>
</comment>
<dbReference type="PANTHER" id="PTHR46401">
    <property type="entry name" value="GLYCOSYLTRANSFERASE WBBK-RELATED"/>
    <property type="match status" value="1"/>
</dbReference>
<dbReference type="GO" id="GO:0009103">
    <property type="term" value="P:lipopolysaccharide biosynthetic process"/>
    <property type="evidence" value="ECO:0007669"/>
    <property type="project" value="TreeGrafter"/>
</dbReference>